<proteinExistence type="predicted"/>
<accession>A0A5B7GJ49</accession>
<organism evidence="1 2">
    <name type="scientific">Portunus trituberculatus</name>
    <name type="common">Swimming crab</name>
    <name type="synonym">Neptunus trituberculatus</name>
    <dbReference type="NCBI Taxonomy" id="210409"/>
    <lineage>
        <taxon>Eukaryota</taxon>
        <taxon>Metazoa</taxon>
        <taxon>Ecdysozoa</taxon>
        <taxon>Arthropoda</taxon>
        <taxon>Crustacea</taxon>
        <taxon>Multicrustacea</taxon>
        <taxon>Malacostraca</taxon>
        <taxon>Eumalacostraca</taxon>
        <taxon>Eucarida</taxon>
        <taxon>Decapoda</taxon>
        <taxon>Pleocyemata</taxon>
        <taxon>Brachyura</taxon>
        <taxon>Eubrachyura</taxon>
        <taxon>Portunoidea</taxon>
        <taxon>Portunidae</taxon>
        <taxon>Portuninae</taxon>
        <taxon>Portunus</taxon>
    </lineage>
</organism>
<name>A0A5B7GJ49_PORTR</name>
<dbReference type="AlphaFoldDB" id="A0A5B7GJ49"/>
<dbReference type="EMBL" id="VSRR010014866">
    <property type="protein sequence ID" value="MPC57539.1"/>
    <property type="molecule type" value="Genomic_DNA"/>
</dbReference>
<reference evidence="1 2" key="1">
    <citation type="submission" date="2019-05" db="EMBL/GenBank/DDBJ databases">
        <title>Another draft genome of Portunus trituberculatus and its Hox gene families provides insights of decapod evolution.</title>
        <authorList>
            <person name="Jeong J.-H."/>
            <person name="Song I."/>
            <person name="Kim S."/>
            <person name="Choi T."/>
            <person name="Kim D."/>
            <person name="Ryu S."/>
            <person name="Kim W."/>
        </authorList>
    </citation>
    <scope>NUCLEOTIDE SEQUENCE [LARGE SCALE GENOMIC DNA]</scope>
    <source>
        <tissue evidence="1">Muscle</tissue>
    </source>
</reference>
<evidence type="ECO:0000313" key="1">
    <source>
        <dbReference type="EMBL" id="MPC57539.1"/>
    </source>
</evidence>
<keyword evidence="2" id="KW-1185">Reference proteome</keyword>
<protein>
    <submittedName>
        <fullName evidence="1">Uncharacterized protein</fullName>
    </submittedName>
</protein>
<comment type="caution">
    <text evidence="1">The sequence shown here is derived from an EMBL/GenBank/DDBJ whole genome shotgun (WGS) entry which is preliminary data.</text>
</comment>
<dbReference type="Proteomes" id="UP000324222">
    <property type="component" value="Unassembled WGS sequence"/>
</dbReference>
<gene>
    <name evidence="1" type="ORF">E2C01_051522</name>
</gene>
<evidence type="ECO:0000313" key="2">
    <source>
        <dbReference type="Proteomes" id="UP000324222"/>
    </source>
</evidence>
<sequence length="70" mass="8288">MTLGWRQVTSCWHSHGTLLHIGLQEKSRQRILLSYLQELFGQTNNSSWMERSFASESGIPAGKWWRRHQF</sequence>